<dbReference type="GO" id="GO:0043856">
    <property type="term" value="F:anti-sigma factor antagonist activity"/>
    <property type="evidence" value="ECO:0007669"/>
    <property type="project" value="InterPro"/>
</dbReference>
<organism evidence="4">
    <name type="scientific">Cyanothece sp. (strain PCC 7425 / ATCC 29141)</name>
    <dbReference type="NCBI Taxonomy" id="395961"/>
    <lineage>
        <taxon>Bacteria</taxon>
        <taxon>Bacillati</taxon>
        <taxon>Cyanobacteriota</taxon>
        <taxon>Cyanophyceae</taxon>
        <taxon>Gomontiellales</taxon>
        <taxon>Cyanothecaceae</taxon>
        <taxon>Cyanothece</taxon>
    </lineage>
</organism>
<dbReference type="STRING" id="395961.Cyan7425_0702"/>
<accession>B8HV42</accession>
<dbReference type="eggNOG" id="COG1366">
    <property type="taxonomic scope" value="Bacteria"/>
</dbReference>
<evidence type="ECO:0000313" key="4">
    <source>
        <dbReference type="EMBL" id="ACL43089.1"/>
    </source>
</evidence>
<dbReference type="KEGG" id="cyn:Cyan7425_0702"/>
<evidence type="ECO:0000256" key="1">
    <source>
        <dbReference type="ARBA" id="ARBA00009013"/>
    </source>
</evidence>
<dbReference type="HOGENOM" id="CLU_115403_9_2_3"/>
<evidence type="ECO:0000259" key="3">
    <source>
        <dbReference type="PROSITE" id="PS50801"/>
    </source>
</evidence>
<sequence>MKISTRQSDDVLIVDMEGRLDSRTAVDSNDEMERILKAGSKHIIVNLEKLDFLTSAGIRVLLLTAKLQQSTGGQLRLCSANELVTETLETAGFSRLLRLYPTEAEAIKSF</sequence>
<dbReference type="Gene3D" id="3.30.750.24">
    <property type="entry name" value="STAS domain"/>
    <property type="match status" value="1"/>
</dbReference>
<feature type="domain" description="STAS" evidence="3">
    <location>
        <begin position="1"/>
        <end position="110"/>
    </location>
</feature>
<dbReference type="AlphaFoldDB" id="B8HV42"/>
<dbReference type="PROSITE" id="PS50801">
    <property type="entry name" value="STAS"/>
    <property type="match status" value="1"/>
</dbReference>
<dbReference type="Pfam" id="PF01740">
    <property type="entry name" value="STAS"/>
    <property type="match status" value="1"/>
</dbReference>
<dbReference type="InterPro" id="IPR036513">
    <property type="entry name" value="STAS_dom_sf"/>
</dbReference>
<dbReference type="InterPro" id="IPR002645">
    <property type="entry name" value="STAS_dom"/>
</dbReference>
<proteinExistence type="inferred from homology"/>
<gene>
    <name evidence="4" type="ordered locus">Cyan7425_0702</name>
</gene>
<protein>
    <recommendedName>
        <fullName evidence="2">Anti-sigma factor antagonist</fullName>
    </recommendedName>
</protein>
<dbReference type="NCBIfam" id="TIGR00377">
    <property type="entry name" value="ant_ant_sig"/>
    <property type="match status" value="1"/>
</dbReference>
<evidence type="ECO:0000256" key="2">
    <source>
        <dbReference type="RuleBase" id="RU003749"/>
    </source>
</evidence>
<dbReference type="CDD" id="cd07043">
    <property type="entry name" value="STAS_anti-anti-sigma_factors"/>
    <property type="match status" value="1"/>
</dbReference>
<dbReference type="PANTHER" id="PTHR33495">
    <property type="entry name" value="ANTI-SIGMA FACTOR ANTAGONIST TM_1081-RELATED-RELATED"/>
    <property type="match status" value="1"/>
</dbReference>
<name>B8HV42_CYAP4</name>
<dbReference type="EMBL" id="CP001344">
    <property type="protein sequence ID" value="ACL43089.1"/>
    <property type="molecule type" value="Genomic_DNA"/>
</dbReference>
<dbReference type="InterPro" id="IPR003658">
    <property type="entry name" value="Anti-sigma_ant"/>
</dbReference>
<dbReference type="SUPFAM" id="SSF52091">
    <property type="entry name" value="SpoIIaa-like"/>
    <property type="match status" value="1"/>
</dbReference>
<dbReference type="OrthoDB" id="514124at2"/>
<reference evidence="4" key="1">
    <citation type="submission" date="2009-01" db="EMBL/GenBank/DDBJ databases">
        <title>Complete sequence of chromosome Cyanothece sp. PCC 7425.</title>
        <authorList>
            <consortium name="US DOE Joint Genome Institute"/>
            <person name="Lucas S."/>
            <person name="Copeland A."/>
            <person name="Lapidus A."/>
            <person name="Glavina del Rio T."/>
            <person name="Dalin E."/>
            <person name="Tice H."/>
            <person name="Bruce D."/>
            <person name="Goodwin L."/>
            <person name="Pitluck S."/>
            <person name="Sims D."/>
            <person name="Meineke L."/>
            <person name="Brettin T."/>
            <person name="Detter J.C."/>
            <person name="Han C."/>
            <person name="Larimer F."/>
            <person name="Land M."/>
            <person name="Hauser L."/>
            <person name="Kyrpides N."/>
            <person name="Ovchinnikova G."/>
            <person name="Liberton M."/>
            <person name="Stoeckel J."/>
            <person name="Banerjee A."/>
            <person name="Singh A."/>
            <person name="Page L."/>
            <person name="Sato H."/>
            <person name="Zhao L."/>
            <person name="Sherman L."/>
            <person name="Pakrasi H."/>
            <person name="Richardson P."/>
        </authorList>
    </citation>
    <scope>NUCLEOTIDE SEQUENCE</scope>
    <source>
        <strain evidence="4">PCC 7425</strain>
    </source>
</reference>
<comment type="similarity">
    <text evidence="1 2">Belongs to the anti-sigma-factor antagonist family.</text>
</comment>